<sequence>MIKKIFLILIINTQIHSRLITTSIEKRSSETSKKYSAFNLIIEEEYYTKHPKSTYEIQIYKLTENFIKSIIKGKIDYTKITPTYREANKYLLQGEIIDNSFSNYKIFKIKTIDSIFKSSALIYTKKGFYKLELYIGNNNKNRLEIFNLNIPYFTKNLNEISNEMIFYRSHLKY</sequence>
<reference evidence="4" key="1">
    <citation type="submission" date="2019-03" db="EMBL/GenBank/DDBJ databases">
        <title>Whole genome sequencing of Borrelia miyamotoi strains isolated at the Russian territory.</title>
        <authorList>
            <person name="Kuleshov K.V."/>
            <person name="Platonov A.E."/>
            <person name="Goptar I.A."/>
            <person name="Shipulin G.A."/>
            <person name="Markelov M.L."/>
            <person name="Koetsveld J."/>
            <person name="Kolyasnikova N.M."/>
            <person name="Sarksyan D.S."/>
            <person name="Toporkova M.G."/>
            <person name="Hovius J.W."/>
        </authorList>
    </citation>
    <scope>NUCLEOTIDE SEQUENCE [LARGE SCALE GENOMIC DNA]</scope>
    <source>
        <strain evidence="4">Yekat-76</strain>
    </source>
</reference>
<dbReference type="RefSeq" id="WP_025443536.1">
    <property type="nucleotide sequence ID" value="NZ_AP024371.1"/>
</dbReference>
<gene>
    <name evidence="1" type="ORF">CNO13_00905</name>
    <name evidence="2" type="ORF">EZU67_00905</name>
</gene>
<dbReference type="Proteomes" id="UP000230633">
    <property type="component" value="Chromosome"/>
</dbReference>
<accession>A0AAP8YRT7</accession>
<evidence type="ECO:0000313" key="3">
    <source>
        <dbReference type="Proteomes" id="UP000230633"/>
    </source>
</evidence>
<keyword evidence="3" id="KW-1185">Reference proteome</keyword>
<organism evidence="2 4">
    <name type="scientific">Borrelia miyamotoi</name>
    <dbReference type="NCBI Taxonomy" id="47466"/>
    <lineage>
        <taxon>Bacteria</taxon>
        <taxon>Pseudomonadati</taxon>
        <taxon>Spirochaetota</taxon>
        <taxon>Spirochaetia</taxon>
        <taxon>Spirochaetales</taxon>
        <taxon>Borreliaceae</taxon>
        <taxon>Borrelia</taxon>
    </lineage>
</organism>
<proteinExistence type="predicted"/>
<dbReference type="AlphaFoldDB" id="A0AAP8YRT7"/>
<evidence type="ECO:0000313" key="2">
    <source>
        <dbReference type="EMBL" id="QBK61752.1"/>
    </source>
</evidence>
<dbReference type="EMBL" id="CP036557">
    <property type="protein sequence ID" value="QBK61752.1"/>
    <property type="molecule type" value="Genomic_DNA"/>
</dbReference>
<dbReference type="EMBL" id="CP024333">
    <property type="protein sequence ID" value="ATQ15768.1"/>
    <property type="molecule type" value="Genomic_DNA"/>
</dbReference>
<name>A0AAP8YRT7_9SPIR</name>
<evidence type="ECO:0000313" key="1">
    <source>
        <dbReference type="EMBL" id="ATQ15768.1"/>
    </source>
</evidence>
<reference evidence="2" key="2">
    <citation type="submission" date="2022-12" db="EMBL/GenBank/DDBJ databases">
        <title>Whole genome sequencing of Borrelia miyamotoi strains isolated at the Russian territory.</title>
        <authorList>
            <person name="Kuleshov K.V."/>
            <person name="Platonov A.E."/>
            <person name="Goptar I.A."/>
            <person name="Shipulin G.A."/>
            <person name="Markelov M.L."/>
            <person name="Koetsveld J."/>
            <person name="Kolyasnikova N.M."/>
            <person name="Sarksyan D.S."/>
            <person name="Toporkova M.G."/>
            <person name="Hovius J.W."/>
        </authorList>
    </citation>
    <scope>NUCLEOTIDE SEQUENCE</scope>
    <source>
        <strain evidence="1 3">Yekat-1</strain>
        <strain evidence="2">Yekat-76</strain>
    </source>
</reference>
<protein>
    <submittedName>
        <fullName evidence="2">Uncharacterized protein</fullName>
    </submittedName>
</protein>
<evidence type="ECO:0000313" key="4">
    <source>
        <dbReference type="Proteomes" id="UP000291995"/>
    </source>
</evidence>
<dbReference type="GeneID" id="75118378"/>
<dbReference type="Proteomes" id="UP000291995">
    <property type="component" value="Chromosome"/>
</dbReference>